<feature type="transmembrane region" description="Helical" evidence="13">
    <location>
        <begin position="104"/>
        <end position="122"/>
    </location>
</feature>
<keyword evidence="3" id="KW-0813">Transport</keyword>
<proteinExistence type="inferred from homology"/>
<name>A0ABX6T1X9_9SPHN</name>
<comment type="subcellular location">
    <subcellularLocation>
        <location evidence="1">Membrane</location>
        <topology evidence="1">Multi-pass membrane protein</topology>
    </subcellularLocation>
</comment>
<evidence type="ECO:0000256" key="9">
    <source>
        <dbReference type="ARBA" id="ARBA00023065"/>
    </source>
</evidence>
<evidence type="ECO:0000256" key="11">
    <source>
        <dbReference type="ARBA" id="ARBA00023303"/>
    </source>
</evidence>
<reference evidence="14 15" key="1">
    <citation type="submission" date="2020-08" db="EMBL/GenBank/DDBJ databases">
        <title>Genome sequence of Sphingomonas daechungensis KACC 18115T.</title>
        <authorList>
            <person name="Hyun D.-W."/>
            <person name="Bae J.-W."/>
        </authorList>
    </citation>
    <scope>NUCLEOTIDE SEQUENCE [LARGE SCALE GENOMIC DNA]</scope>
    <source>
        <strain evidence="14 15">KACC 18115</strain>
    </source>
</reference>
<evidence type="ECO:0000256" key="8">
    <source>
        <dbReference type="ARBA" id="ARBA00022989"/>
    </source>
</evidence>
<keyword evidence="5 13" id="KW-0812">Transmembrane</keyword>
<keyword evidence="6" id="KW-0631">Potassium channel</keyword>
<dbReference type="Pfam" id="PF06736">
    <property type="entry name" value="TMEM175"/>
    <property type="match status" value="1"/>
</dbReference>
<evidence type="ECO:0000313" key="15">
    <source>
        <dbReference type="Proteomes" id="UP000516134"/>
    </source>
</evidence>
<evidence type="ECO:0000313" key="14">
    <source>
        <dbReference type="EMBL" id="QNP43836.1"/>
    </source>
</evidence>
<feature type="transmembrane region" description="Helical" evidence="13">
    <location>
        <begin position="7"/>
        <end position="27"/>
    </location>
</feature>
<keyword evidence="10 13" id="KW-0472">Membrane</keyword>
<keyword evidence="15" id="KW-1185">Reference proteome</keyword>
<evidence type="ECO:0000256" key="3">
    <source>
        <dbReference type="ARBA" id="ARBA00022448"/>
    </source>
</evidence>
<keyword evidence="7" id="KW-0630">Potassium</keyword>
<dbReference type="RefSeq" id="WP_187715261.1">
    <property type="nucleotide sequence ID" value="NZ_BAABJC010000001.1"/>
</dbReference>
<keyword evidence="9" id="KW-0406">Ion transport</keyword>
<evidence type="ECO:0000256" key="13">
    <source>
        <dbReference type="SAM" id="Phobius"/>
    </source>
</evidence>
<evidence type="ECO:0000256" key="4">
    <source>
        <dbReference type="ARBA" id="ARBA00022538"/>
    </source>
</evidence>
<accession>A0ABX6T1X9</accession>
<comment type="similarity">
    <text evidence="2">Belongs to the TMEM175 family.</text>
</comment>
<keyword evidence="11" id="KW-0407">Ion channel</keyword>
<feature type="transmembrane region" description="Helical" evidence="13">
    <location>
        <begin position="70"/>
        <end position="92"/>
    </location>
</feature>
<comment type="catalytic activity">
    <reaction evidence="12">
        <text>K(+)(in) = K(+)(out)</text>
        <dbReference type="Rhea" id="RHEA:29463"/>
        <dbReference type="ChEBI" id="CHEBI:29103"/>
    </reaction>
</comment>
<keyword evidence="4" id="KW-0633">Potassium transport</keyword>
<feature type="transmembrane region" description="Helical" evidence="13">
    <location>
        <begin position="39"/>
        <end position="58"/>
    </location>
</feature>
<organism evidence="14 15">
    <name type="scientific">Sphingomonas daechungensis</name>
    <dbReference type="NCBI Taxonomy" id="1176646"/>
    <lineage>
        <taxon>Bacteria</taxon>
        <taxon>Pseudomonadati</taxon>
        <taxon>Pseudomonadota</taxon>
        <taxon>Alphaproteobacteria</taxon>
        <taxon>Sphingomonadales</taxon>
        <taxon>Sphingomonadaceae</taxon>
        <taxon>Sphingomonas</taxon>
    </lineage>
</organism>
<evidence type="ECO:0000256" key="10">
    <source>
        <dbReference type="ARBA" id="ARBA00023136"/>
    </source>
</evidence>
<protein>
    <submittedName>
        <fullName evidence="14">DUF1211 domain-containing protein</fullName>
    </submittedName>
</protein>
<feature type="transmembrane region" description="Helical" evidence="13">
    <location>
        <begin position="150"/>
        <end position="180"/>
    </location>
</feature>
<dbReference type="Proteomes" id="UP000516134">
    <property type="component" value="Chromosome"/>
</dbReference>
<evidence type="ECO:0000256" key="5">
    <source>
        <dbReference type="ARBA" id="ARBA00022692"/>
    </source>
</evidence>
<dbReference type="EMBL" id="CP060780">
    <property type="protein sequence ID" value="QNP43836.1"/>
    <property type="molecule type" value="Genomic_DNA"/>
</dbReference>
<gene>
    <name evidence="14" type="ORF">H9L15_04140</name>
</gene>
<dbReference type="InterPro" id="IPR010617">
    <property type="entry name" value="TMEM175-like"/>
</dbReference>
<evidence type="ECO:0000256" key="12">
    <source>
        <dbReference type="ARBA" id="ARBA00034430"/>
    </source>
</evidence>
<sequence>MKPERVCAFTDGVIAIIITIMVLELPVPHEPGWAALRPVLPLFAIYALSFTKVGIYWVNHHHLLCAARKVDGQVLLANLFQLFWLSLVPWVMRWIGEAGLTRDTVLAFGVIMLMSALGFAWIRSALLNANDDDAPIVKAASHGRKGQITLISYVAALPITLVSPGTSIAIYVIVALMWLIPDRRFEGLAE</sequence>
<evidence type="ECO:0000256" key="6">
    <source>
        <dbReference type="ARBA" id="ARBA00022826"/>
    </source>
</evidence>
<evidence type="ECO:0000256" key="2">
    <source>
        <dbReference type="ARBA" id="ARBA00006920"/>
    </source>
</evidence>
<keyword evidence="8 13" id="KW-1133">Transmembrane helix</keyword>
<evidence type="ECO:0000256" key="1">
    <source>
        <dbReference type="ARBA" id="ARBA00004141"/>
    </source>
</evidence>
<evidence type="ECO:0000256" key="7">
    <source>
        <dbReference type="ARBA" id="ARBA00022958"/>
    </source>
</evidence>